<reference evidence="1 2" key="1">
    <citation type="journal article" date="2020" name="Appl. Environ. Microbiol.">
        <title>Genomic Characteristics of a Novel Species of Ammonia-Oxidizing Archaea from the Jiulong River Estuary.</title>
        <authorList>
            <person name="Zou D."/>
            <person name="Wan R."/>
            <person name="Han L."/>
            <person name="Xu M.N."/>
            <person name="Liu Y."/>
            <person name="Liu H."/>
            <person name="Kao S.J."/>
            <person name="Li M."/>
        </authorList>
    </citation>
    <scope>NUCLEOTIDE SEQUENCE [LARGE SCALE GENOMIC DNA]</scope>
    <source>
        <strain evidence="1">S2bin1</strain>
    </source>
</reference>
<comment type="caution">
    <text evidence="1">The sequence shown here is derived from an EMBL/GenBank/DDBJ whole genome shotgun (WGS) entry which is preliminary data.</text>
</comment>
<accession>A0AC60W788</accession>
<proteinExistence type="predicted"/>
<gene>
    <name evidence="1" type="ORF">H2B01_01800</name>
</gene>
<protein>
    <submittedName>
        <fullName evidence="1">Uncharacterized protein</fullName>
    </submittedName>
</protein>
<sequence>MKELEFLMDVSPQWWIKARNDEKFLKKYVFEKFERDYYPRIICQGRKKIDLDYDGIAIKQTILNLLRCGDFNYEFLPEDESLKESYSISNGYVQFQPRRKSINSRLLIKVAVNIV</sequence>
<name>A0AC60W788_9ARCH</name>
<evidence type="ECO:0000313" key="2">
    <source>
        <dbReference type="Proteomes" id="UP000591542"/>
    </source>
</evidence>
<dbReference type="Proteomes" id="UP000591542">
    <property type="component" value="Unassembled WGS sequence"/>
</dbReference>
<evidence type="ECO:0000313" key="1">
    <source>
        <dbReference type="EMBL" id="MBA4462905.1"/>
    </source>
</evidence>
<organism evidence="1 2">
    <name type="scientific">Candidatus Nitrosomaritimum aestuariumsis</name>
    <dbReference type="NCBI Taxonomy" id="3342354"/>
    <lineage>
        <taxon>Archaea</taxon>
        <taxon>Nitrososphaerota</taxon>
        <taxon>Nitrososphaeria</taxon>
        <taxon>Nitrosopumilales</taxon>
        <taxon>Nitrosopumilaceae</taxon>
        <taxon>Candidatus Nitrosomaritimum</taxon>
    </lineage>
</organism>
<dbReference type="EMBL" id="JACEMX010000046">
    <property type="protein sequence ID" value="MBA4462905.1"/>
    <property type="molecule type" value="Genomic_DNA"/>
</dbReference>